<gene>
    <name evidence="2" type="ORF">D8780_15610</name>
</gene>
<proteinExistence type="predicted"/>
<evidence type="ECO:0000313" key="3">
    <source>
        <dbReference type="Proteomes" id="UP000281094"/>
    </source>
</evidence>
<feature type="transmembrane region" description="Helical" evidence="1">
    <location>
        <begin position="164"/>
        <end position="183"/>
    </location>
</feature>
<feature type="transmembrane region" description="Helical" evidence="1">
    <location>
        <begin position="12"/>
        <end position="31"/>
    </location>
</feature>
<dbReference type="AlphaFoldDB" id="A0A3L7J315"/>
<feature type="transmembrane region" description="Helical" evidence="1">
    <location>
        <begin position="37"/>
        <end position="58"/>
    </location>
</feature>
<accession>A0A3L7J315</accession>
<keyword evidence="1" id="KW-0472">Membrane</keyword>
<dbReference type="Proteomes" id="UP000281094">
    <property type="component" value="Unassembled WGS sequence"/>
</dbReference>
<reference evidence="2 3" key="1">
    <citation type="submission" date="2018-10" db="EMBL/GenBank/DDBJ databases">
        <title>Notoacmeibacter sp. M2BS9Y-3-1, whole genome shotgun sequence.</title>
        <authorList>
            <person name="Tuo L."/>
        </authorList>
    </citation>
    <scope>NUCLEOTIDE SEQUENCE [LARGE SCALE GENOMIC DNA]</scope>
    <source>
        <strain evidence="2 3">M2BS9Y-3-1</strain>
    </source>
</reference>
<evidence type="ECO:0000313" key="2">
    <source>
        <dbReference type="EMBL" id="RLQ84839.1"/>
    </source>
</evidence>
<keyword evidence="1" id="KW-1133">Transmembrane helix</keyword>
<organism evidence="2 3">
    <name type="scientific">Notoacmeibacter ruber</name>
    <dbReference type="NCBI Taxonomy" id="2670375"/>
    <lineage>
        <taxon>Bacteria</taxon>
        <taxon>Pseudomonadati</taxon>
        <taxon>Pseudomonadota</taxon>
        <taxon>Alphaproteobacteria</taxon>
        <taxon>Hyphomicrobiales</taxon>
        <taxon>Notoacmeibacteraceae</taxon>
        <taxon>Notoacmeibacter</taxon>
    </lineage>
</organism>
<name>A0A3L7J315_9HYPH</name>
<evidence type="ECO:0000256" key="1">
    <source>
        <dbReference type="SAM" id="Phobius"/>
    </source>
</evidence>
<feature type="transmembrane region" description="Helical" evidence="1">
    <location>
        <begin position="195"/>
        <end position="213"/>
    </location>
</feature>
<keyword evidence="3" id="KW-1185">Reference proteome</keyword>
<keyword evidence="1" id="KW-0812">Transmembrane</keyword>
<dbReference type="EMBL" id="RCWN01000004">
    <property type="protein sequence ID" value="RLQ84839.1"/>
    <property type="molecule type" value="Genomic_DNA"/>
</dbReference>
<dbReference type="RefSeq" id="WP_121646800.1">
    <property type="nucleotide sequence ID" value="NZ_RCWN01000004.1"/>
</dbReference>
<sequence>MEFLDAYSIRARLFPAILTIAPAVALALLATDWTDPGLSEVVSTAGIAVLFFAAADLARRMGRRRERRLFAETGGKPYNTDLCHNNSTLVKGMRDRYRTFLAEKINQTPLSEDDERNNPQAARDFYDECFFWLRESTRDTERFKLLFHENVSYGFRRNLLGLKFVGILLNILVFVLAAAIVWLEPGFVSLSYGKLVFLAIFSLIHAMFFIFGVSKASVLDASRTYARQLILSTETLINSENKAD</sequence>
<comment type="caution">
    <text evidence="2">The sequence shown here is derived from an EMBL/GenBank/DDBJ whole genome shotgun (WGS) entry which is preliminary data.</text>
</comment>
<protein>
    <submittedName>
        <fullName evidence="2">Uncharacterized protein</fullName>
    </submittedName>
</protein>